<evidence type="ECO:0000313" key="1">
    <source>
        <dbReference type="EMBL" id="KAH3885069.1"/>
    </source>
</evidence>
<dbReference type="EMBL" id="JAIWYP010000001">
    <property type="protein sequence ID" value="KAH3885069.1"/>
    <property type="molecule type" value="Genomic_DNA"/>
</dbReference>
<evidence type="ECO:0000313" key="2">
    <source>
        <dbReference type="Proteomes" id="UP000828390"/>
    </source>
</evidence>
<gene>
    <name evidence="1" type="ORF">DPMN_009057</name>
</gene>
<accession>A0A9D4N0H0</accession>
<keyword evidence="2" id="KW-1185">Reference proteome</keyword>
<name>A0A9D4N0H0_DREPO</name>
<protein>
    <submittedName>
        <fullName evidence="1">Uncharacterized protein</fullName>
    </submittedName>
</protein>
<dbReference type="Proteomes" id="UP000828390">
    <property type="component" value="Unassembled WGS sequence"/>
</dbReference>
<comment type="caution">
    <text evidence="1">The sequence shown here is derived from an EMBL/GenBank/DDBJ whole genome shotgun (WGS) entry which is preliminary data.</text>
</comment>
<reference evidence="1" key="1">
    <citation type="journal article" date="2019" name="bioRxiv">
        <title>The Genome of the Zebra Mussel, Dreissena polymorpha: A Resource for Invasive Species Research.</title>
        <authorList>
            <person name="McCartney M.A."/>
            <person name="Auch B."/>
            <person name="Kono T."/>
            <person name="Mallez S."/>
            <person name="Zhang Y."/>
            <person name="Obille A."/>
            <person name="Becker A."/>
            <person name="Abrahante J.E."/>
            <person name="Garbe J."/>
            <person name="Badalamenti J.P."/>
            <person name="Herman A."/>
            <person name="Mangelson H."/>
            <person name="Liachko I."/>
            <person name="Sullivan S."/>
            <person name="Sone E.D."/>
            <person name="Koren S."/>
            <person name="Silverstein K.A.T."/>
            <person name="Beckman K.B."/>
            <person name="Gohl D.M."/>
        </authorList>
    </citation>
    <scope>NUCLEOTIDE SEQUENCE</scope>
    <source>
        <strain evidence="1">Duluth1</strain>
        <tissue evidence="1">Whole animal</tissue>
    </source>
</reference>
<reference evidence="1" key="2">
    <citation type="submission" date="2020-11" db="EMBL/GenBank/DDBJ databases">
        <authorList>
            <person name="McCartney M.A."/>
            <person name="Auch B."/>
            <person name="Kono T."/>
            <person name="Mallez S."/>
            <person name="Becker A."/>
            <person name="Gohl D.M."/>
            <person name="Silverstein K.A.T."/>
            <person name="Koren S."/>
            <person name="Bechman K.B."/>
            <person name="Herman A."/>
            <person name="Abrahante J.E."/>
            <person name="Garbe J."/>
        </authorList>
    </citation>
    <scope>NUCLEOTIDE SEQUENCE</scope>
    <source>
        <strain evidence="1">Duluth1</strain>
        <tissue evidence="1">Whole animal</tissue>
    </source>
</reference>
<dbReference type="AlphaFoldDB" id="A0A9D4N0H0"/>
<sequence length="61" mass="7089">MLHLDTERRIQTLEHTRLRISYLEKNTNANIRNMTATLVGPHEPLLATVKRVKPAWFGHQA</sequence>
<organism evidence="1 2">
    <name type="scientific">Dreissena polymorpha</name>
    <name type="common">Zebra mussel</name>
    <name type="synonym">Mytilus polymorpha</name>
    <dbReference type="NCBI Taxonomy" id="45954"/>
    <lineage>
        <taxon>Eukaryota</taxon>
        <taxon>Metazoa</taxon>
        <taxon>Spiralia</taxon>
        <taxon>Lophotrochozoa</taxon>
        <taxon>Mollusca</taxon>
        <taxon>Bivalvia</taxon>
        <taxon>Autobranchia</taxon>
        <taxon>Heteroconchia</taxon>
        <taxon>Euheterodonta</taxon>
        <taxon>Imparidentia</taxon>
        <taxon>Neoheterodontei</taxon>
        <taxon>Myida</taxon>
        <taxon>Dreissenoidea</taxon>
        <taxon>Dreissenidae</taxon>
        <taxon>Dreissena</taxon>
    </lineage>
</organism>
<proteinExistence type="predicted"/>